<feature type="transmembrane region" description="Helical" evidence="1">
    <location>
        <begin position="42"/>
        <end position="61"/>
    </location>
</feature>
<dbReference type="AlphaFoldDB" id="W2TXJ0"/>
<keyword evidence="1" id="KW-0812">Transmembrane</keyword>
<keyword evidence="1" id="KW-0472">Membrane</keyword>
<dbReference type="KEGG" id="nai:NECAME_16371"/>
<dbReference type="Proteomes" id="UP000053676">
    <property type="component" value="Unassembled WGS sequence"/>
</dbReference>
<evidence type="ECO:0000313" key="2">
    <source>
        <dbReference type="EMBL" id="ETN86394.1"/>
    </source>
</evidence>
<organism evidence="2 3">
    <name type="scientific">Necator americanus</name>
    <name type="common">Human hookworm</name>
    <dbReference type="NCBI Taxonomy" id="51031"/>
    <lineage>
        <taxon>Eukaryota</taxon>
        <taxon>Metazoa</taxon>
        <taxon>Ecdysozoa</taxon>
        <taxon>Nematoda</taxon>
        <taxon>Chromadorea</taxon>
        <taxon>Rhabditida</taxon>
        <taxon>Rhabditina</taxon>
        <taxon>Rhabditomorpha</taxon>
        <taxon>Strongyloidea</taxon>
        <taxon>Ancylostomatidae</taxon>
        <taxon>Bunostominae</taxon>
        <taxon>Necator</taxon>
    </lineage>
</organism>
<evidence type="ECO:0000313" key="3">
    <source>
        <dbReference type="Proteomes" id="UP000053676"/>
    </source>
</evidence>
<reference evidence="3" key="1">
    <citation type="journal article" date="2014" name="Nat. Genet.">
        <title>Genome of the human hookworm Necator americanus.</title>
        <authorList>
            <person name="Tang Y.T."/>
            <person name="Gao X."/>
            <person name="Rosa B.A."/>
            <person name="Abubucker S."/>
            <person name="Hallsworth-Pepin K."/>
            <person name="Martin J."/>
            <person name="Tyagi R."/>
            <person name="Heizer E."/>
            <person name="Zhang X."/>
            <person name="Bhonagiri-Palsikar V."/>
            <person name="Minx P."/>
            <person name="Warren W.C."/>
            <person name="Wang Q."/>
            <person name="Zhan B."/>
            <person name="Hotez P.J."/>
            <person name="Sternberg P.W."/>
            <person name="Dougall A."/>
            <person name="Gaze S.T."/>
            <person name="Mulvenna J."/>
            <person name="Sotillo J."/>
            <person name="Ranganathan S."/>
            <person name="Rabelo E.M."/>
            <person name="Wilson R.K."/>
            <person name="Felgner P.L."/>
            <person name="Bethony J."/>
            <person name="Hawdon J.M."/>
            <person name="Gasser R.B."/>
            <person name="Loukas A."/>
            <person name="Mitreva M."/>
        </authorList>
    </citation>
    <scope>NUCLEOTIDE SEQUENCE [LARGE SCALE GENOMIC DNA]</scope>
</reference>
<gene>
    <name evidence="2" type="ORF">NECAME_16371</name>
</gene>
<dbReference type="EMBL" id="KI657563">
    <property type="protein sequence ID" value="ETN86394.1"/>
    <property type="molecule type" value="Genomic_DNA"/>
</dbReference>
<sequence length="80" mass="9258">NNFDPSLTVDVRTELTALDITNERTVGTDSICFGEQMFLTTVYFIIFIFLCFIVMTLSLTFRSYRAQSKTEHLKQLIPKL</sequence>
<keyword evidence="3" id="KW-1185">Reference proteome</keyword>
<evidence type="ECO:0000256" key="1">
    <source>
        <dbReference type="SAM" id="Phobius"/>
    </source>
</evidence>
<keyword evidence="1" id="KW-1133">Transmembrane helix</keyword>
<proteinExistence type="predicted"/>
<accession>W2TXJ0</accession>
<protein>
    <submittedName>
        <fullName evidence="2">Uncharacterized protein</fullName>
    </submittedName>
</protein>
<feature type="non-terminal residue" evidence="2">
    <location>
        <position position="1"/>
    </location>
</feature>
<name>W2TXJ0_NECAM</name>